<dbReference type="STRING" id="46177.SAMN05660976_08343"/>
<proteinExistence type="predicted"/>
<reference evidence="2 3" key="1">
    <citation type="submission" date="2016-10" db="EMBL/GenBank/DDBJ databases">
        <authorList>
            <person name="de Groot N.N."/>
        </authorList>
    </citation>
    <scope>NUCLEOTIDE SEQUENCE [LARGE SCALE GENOMIC DNA]</scope>
    <source>
        <strain evidence="2 3">DSM 43357</strain>
    </source>
</reference>
<dbReference type="EMBL" id="FOBF01000038">
    <property type="protein sequence ID" value="SEN80022.1"/>
    <property type="molecule type" value="Genomic_DNA"/>
</dbReference>
<evidence type="ECO:0000313" key="2">
    <source>
        <dbReference type="EMBL" id="SEN80022.1"/>
    </source>
</evidence>
<evidence type="ECO:0000313" key="3">
    <source>
        <dbReference type="Proteomes" id="UP000198953"/>
    </source>
</evidence>
<feature type="region of interest" description="Disordered" evidence="1">
    <location>
        <begin position="1"/>
        <end position="22"/>
    </location>
</feature>
<dbReference type="AlphaFoldDB" id="A0A1H8JH65"/>
<keyword evidence="3" id="KW-1185">Reference proteome</keyword>
<evidence type="ECO:0000256" key="1">
    <source>
        <dbReference type="SAM" id="MobiDB-lite"/>
    </source>
</evidence>
<protein>
    <submittedName>
        <fullName evidence="2">Uncharacterized protein</fullName>
    </submittedName>
</protein>
<gene>
    <name evidence="2" type="ORF">SAMN05660976_08343</name>
</gene>
<name>A0A1H8JH65_9ACTN</name>
<feature type="compositionally biased region" description="Basic and acidic residues" evidence="1">
    <location>
        <begin position="1"/>
        <end position="10"/>
    </location>
</feature>
<accession>A0A1H8JH65</accession>
<sequence>MTSRFRDPTGERFGLPSYPRGKAPAHLLTRRQLDAAGLRPGGQGVQGQVLWHSRRRGKPGVRAAYLYDVRLAVPKPRRRCCGEGAE</sequence>
<dbReference type="Proteomes" id="UP000198953">
    <property type="component" value="Unassembled WGS sequence"/>
</dbReference>
<dbReference type="OrthoDB" id="4553528at2"/>
<organism evidence="2 3">
    <name type="scientific">Nonomuraea pusilla</name>
    <dbReference type="NCBI Taxonomy" id="46177"/>
    <lineage>
        <taxon>Bacteria</taxon>
        <taxon>Bacillati</taxon>
        <taxon>Actinomycetota</taxon>
        <taxon>Actinomycetes</taxon>
        <taxon>Streptosporangiales</taxon>
        <taxon>Streptosporangiaceae</taxon>
        <taxon>Nonomuraea</taxon>
    </lineage>
</organism>
<dbReference type="RefSeq" id="WP_091105938.1">
    <property type="nucleotide sequence ID" value="NZ_FOBF01000038.1"/>
</dbReference>